<dbReference type="Pfam" id="PF00483">
    <property type="entry name" value="NTP_transferase"/>
    <property type="match status" value="1"/>
</dbReference>
<accession>A0A099KXR5</accession>
<dbReference type="Proteomes" id="UP000029868">
    <property type="component" value="Unassembled WGS sequence"/>
</dbReference>
<dbReference type="InterPro" id="IPR005835">
    <property type="entry name" value="NTP_transferase_dom"/>
</dbReference>
<evidence type="ECO:0000313" key="2">
    <source>
        <dbReference type="EMBL" id="KGJ94975.1"/>
    </source>
</evidence>
<gene>
    <name evidence="2" type="ORF">GAB14E_2209</name>
</gene>
<protein>
    <submittedName>
        <fullName evidence="2">Nucleotidyl transferase</fullName>
    </submittedName>
</protein>
<dbReference type="AlphaFoldDB" id="A0A099KXR5"/>
<dbReference type="InterPro" id="IPR029044">
    <property type="entry name" value="Nucleotide-diphossugar_trans"/>
</dbReference>
<dbReference type="Gene3D" id="3.90.550.10">
    <property type="entry name" value="Spore Coat Polysaccharide Biosynthesis Protein SpsA, Chain A"/>
    <property type="match status" value="1"/>
</dbReference>
<comment type="caution">
    <text evidence="2">The sequence shown here is derived from an EMBL/GenBank/DDBJ whole genome shotgun (WGS) entry which is preliminary data.</text>
</comment>
<keyword evidence="2" id="KW-0808">Transferase</keyword>
<evidence type="ECO:0000259" key="1">
    <source>
        <dbReference type="Pfam" id="PF00483"/>
    </source>
</evidence>
<sequence length="293" mass="33015">MTSLVILAAGLGSRFGGNKQLAEFGPQQLTLMEYNLFNAVNAGFKRVIFVIRPELESLLRRQVVSRLPAGLEYDFAYQSFDDLPQGCILPEQRNKPLGTAHALWSCRQLIKASFAVINADDFYAKQAFILLIKQASATPQNYLMVAYQLQNTLSDFGGVNRGLCKFDNENYLTSIEECEQIKSDGQSINGTLSAKQINIKLAPESLISMNCWFFNVDIFLAIEQSLTELLTLIENRKIDINQECYLPAVVMQQIEQQNKKVKVLSSKDSWFGLTYPQDSQQVDEKVTALFAKK</sequence>
<name>A0A099KXR5_COLPS</name>
<dbReference type="OrthoDB" id="9779926at2"/>
<dbReference type="PATRIC" id="fig|28229.3.peg.1830"/>
<organism evidence="2 3">
    <name type="scientific">Colwellia psychrerythraea</name>
    <name type="common">Vibrio psychroerythus</name>
    <dbReference type="NCBI Taxonomy" id="28229"/>
    <lineage>
        <taxon>Bacteria</taxon>
        <taxon>Pseudomonadati</taxon>
        <taxon>Pseudomonadota</taxon>
        <taxon>Gammaproteobacteria</taxon>
        <taxon>Alteromonadales</taxon>
        <taxon>Colwelliaceae</taxon>
        <taxon>Colwellia</taxon>
    </lineage>
</organism>
<dbReference type="RefSeq" id="WP_033081867.1">
    <property type="nucleotide sequence ID" value="NZ_JQEC01000016.1"/>
</dbReference>
<reference evidence="2 3" key="1">
    <citation type="submission" date="2014-08" db="EMBL/GenBank/DDBJ databases">
        <title>Genomic and Phenotypic Diversity of Colwellia psychrerythraea strains from Disparate Marine Basins.</title>
        <authorList>
            <person name="Techtmann S.M."/>
            <person name="Stelling S.C."/>
            <person name="Utturkar S.M."/>
            <person name="Alshibli N."/>
            <person name="Harris A."/>
            <person name="Brown S.D."/>
            <person name="Hazen T.C."/>
        </authorList>
    </citation>
    <scope>NUCLEOTIDE SEQUENCE [LARGE SCALE GENOMIC DNA]</scope>
    <source>
        <strain evidence="2 3">GAB14E</strain>
    </source>
</reference>
<dbReference type="SUPFAM" id="SSF53448">
    <property type="entry name" value="Nucleotide-diphospho-sugar transferases"/>
    <property type="match status" value="1"/>
</dbReference>
<dbReference type="EMBL" id="JQEC01000016">
    <property type="protein sequence ID" value="KGJ94975.1"/>
    <property type="molecule type" value="Genomic_DNA"/>
</dbReference>
<proteinExistence type="predicted"/>
<evidence type="ECO:0000313" key="3">
    <source>
        <dbReference type="Proteomes" id="UP000029868"/>
    </source>
</evidence>
<dbReference type="GO" id="GO:0016740">
    <property type="term" value="F:transferase activity"/>
    <property type="evidence" value="ECO:0007669"/>
    <property type="project" value="UniProtKB-KW"/>
</dbReference>
<feature type="domain" description="Nucleotidyl transferase" evidence="1">
    <location>
        <begin position="5"/>
        <end position="228"/>
    </location>
</feature>